<evidence type="ECO:0000256" key="1">
    <source>
        <dbReference type="ARBA" id="ARBA00006227"/>
    </source>
</evidence>
<dbReference type="AlphaFoldDB" id="A0A1G4NWG7"/>
<evidence type="ECO:0000256" key="2">
    <source>
        <dbReference type="ARBA" id="ARBA00022980"/>
    </source>
</evidence>
<name>A0A1G4NWG7_9FLOR</name>
<keyword evidence="3 4" id="KW-0687">Ribonucleoprotein</keyword>
<dbReference type="InterPro" id="IPR036899">
    <property type="entry name" value="Ribosomal_uL13_sf"/>
</dbReference>
<dbReference type="InterPro" id="IPR023563">
    <property type="entry name" value="Ribosomal_uL13_CS"/>
</dbReference>
<evidence type="ECO:0000256" key="4">
    <source>
        <dbReference type="HAMAP-Rule" id="MF_01366"/>
    </source>
</evidence>
<dbReference type="Pfam" id="PF00572">
    <property type="entry name" value="Ribosomal_L13"/>
    <property type="match status" value="1"/>
</dbReference>
<evidence type="ECO:0000256" key="5">
    <source>
        <dbReference type="RuleBase" id="RU003877"/>
    </source>
</evidence>
<gene>
    <name evidence="4 6" type="primary">rpl13</name>
    <name evidence="6" type="ORF">J0256_185</name>
</gene>
<dbReference type="EMBL" id="LT622870">
    <property type="protein sequence ID" value="SCW22839.1"/>
    <property type="molecule type" value="Genomic_DNA"/>
</dbReference>
<evidence type="ECO:0000256" key="3">
    <source>
        <dbReference type="ARBA" id="ARBA00023274"/>
    </source>
</evidence>
<dbReference type="HAMAP" id="MF_01366">
    <property type="entry name" value="Ribosomal_uL13"/>
    <property type="match status" value="1"/>
</dbReference>
<protein>
    <recommendedName>
        <fullName evidence="4">Large ribosomal subunit protein uL13c</fullName>
    </recommendedName>
</protein>
<keyword evidence="2 4" id="KW-0689">Ribosomal protein</keyword>
<reference evidence="6" key="1">
    <citation type="submission" date="2016-10" db="EMBL/GenBank/DDBJ databases">
        <title>Chloroplast genomes as a tool to resolve red algal phylogenies: a case study in the Nemaliales.</title>
        <authorList>
            <person name="Costa J.F."/>
            <person name="Lin S.M."/>
            <person name="Macaya E.C."/>
            <person name="Fernandez-Garcia C."/>
            <person name="Verbruggen H."/>
        </authorList>
    </citation>
    <scope>NUCLEOTIDE SEQUENCE</scope>
    <source>
        <strain evidence="6">J.0256</strain>
    </source>
</reference>
<reference evidence="6" key="2">
    <citation type="submission" date="2016-10" db="EMBL/GenBank/DDBJ databases">
        <authorList>
            <person name="de Groot N.N."/>
        </authorList>
    </citation>
    <scope>NUCLEOTIDE SEQUENCE</scope>
    <source>
        <strain evidence="6">J.0256</strain>
    </source>
</reference>
<keyword evidence="6" id="KW-0934">Plastid</keyword>
<geneLocation type="chloroplast" evidence="6"/>
<dbReference type="SUPFAM" id="SSF52161">
    <property type="entry name" value="Ribosomal protein L13"/>
    <property type="match status" value="1"/>
</dbReference>
<dbReference type="PROSITE" id="PS00783">
    <property type="entry name" value="RIBOSOMAL_L13"/>
    <property type="match status" value="1"/>
</dbReference>
<accession>A0A1G4NWG7</accession>
<dbReference type="GO" id="GO:0006412">
    <property type="term" value="P:translation"/>
    <property type="evidence" value="ECO:0007669"/>
    <property type="project" value="UniProtKB-UniRule"/>
</dbReference>
<dbReference type="InterPro" id="IPR005822">
    <property type="entry name" value="Ribosomal_uL13"/>
</dbReference>
<evidence type="ECO:0000313" key="6">
    <source>
        <dbReference type="EMBL" id="SCW22839.1"/>
    </source>
</evidence>
<dbReference type="GO" id="GO:0017148">
    <property type="term" value="P:negative regulation of translation"/>
    <property type="evidence" value="ECO:0007669"/>
    <property type="project" value="TreeGrafter"/>
</dbReference>
<dbReference type="GO" id="GO:0003729">
    <property type="term" value="F:mRNA binding"/>
    <property type="evidence" value="ECO:0007669"/>
    <property type="project" value="TreeGrafter"/>
</dbReference>
<keyword evidence="6" id="KW-0150">Chloroplast</keyword>
<dbReference type="PIRSF" id="PIRSF002181">
    <property type="entry name" value="Ribosomal_L13"/>
    <property type="match status" value="1"/>
</dbReference>
<organism evidence="6">
    <name type="scientific">Liagoropsis maxima</name>
    <dbReference type="NCBI Taxonomy" id="1653392"/>
    <lineage>
        <taxon>Eukaryota</taxon>
        <taxon>Rhodophyta</taxon>
        <taxon>Florideophyceae</taxon>
        <taxon>Nemaliophycidae</taxon>
        <taxon>Nemaliales</taxon>
        <taxon>Liagoraceae</taxon>
        <taxon>Liagoropsis</taxon>
    </lineage>
</organism>
<sequence>MNTIHIPKPACDETHKWYLIDARGCTLGRLATKIAVILQGKNQTSFHPSYNCKNHVIIINTQEIAVTGRKKLQKLYYRHSGRPGHLKRETLGNLQERLPNRIIENAVRKMLPKSVLGRQIFKNLKVYRGNIHPHQAQQPIMIDI</sequence>
<proteinExistence type="inferred from homology"/>
<dbReference type="InterPro" id="IPR005823">
    <property type="entry name" value="Ribosomal_uL13_bac-type"/>
</dbReference>
<dbReference type="Gene3D" id="3.90.1180.10">
    <property type="entry name" value="Ribosomal protein L13"/>
    <property type="match status" value="1"/>
</dbReference>
<dbReference type="GO" id="GO:0009507">
    <property type="term" value="C:chloroplast"/>
    <property type="evidence" value="ECO:0007669"/>
    <property type="project" value="UniProtKB-SubCell"/>
</dbReference>
<comment type="subunit">
    <text evidence="4">Part of the 50S ribosomal subunit.</text>
</comment>
<dbReference type="PANTHER" id="PTHR11545:SF2">
    <property type="entry name" value="LARGE RIBOSOMAL SUBUNIT PROTEIN UL13M"/>
    <property type="match status" value="1"/>
</dbReference>
<dbReference type="GO" id="GO:0022625">
    <property type="term" value="C:cytosolic large ribosomal subunit"/>
    <property type="evidence" value="ECO:0007669"/>
    <property type="project" value="TreeGrafter"/>
</dbReference>
<dbReference type="NCBIfam" id="TIGR01066">
    <property type="entry name" value="rplM_bact"/>
    <property type="match status" value="1"/>
</dbReference>
<dbReference type="GO" id="GO:0003735">
    <property type="term" value="F:structural constituent of ribosome"/>
    <property type="evidence" value="ECO:0007669"/>
    <property type="project" value="InterPro"/>
</dbReference>
<dbReference type="GeneID" id="30000885"/>
<dbReference type="PANTHER" id="PTHR11545">
    <property type="entry name" value="RIBOSOMAL PROTEIN L13"/>
    <property type="match status" value="1"/>
</dbReference>
<comment type="similarity">
    <text evidence="1 4 5">Belongs to the universal ribosomal protein uL13 family.</text>
</comment>
<dbReference type="RefSeq" id="YP_009314585.1">
    <property type="nucleotide sequence ID" value="NC_031662.1"/>
</dbReference>
<dbReference type="CDD" id="cd00392">
    <property type="entry name" value="Ribosomal_L13"/>
    <property type="match status" value="1"/>
</dbReference>
<comment type="subcellular location">
    <subcellularLocation>
        <location evidence="4">Plastid</location>
        <location evidence="4">Chloroplast</location>
    </subcellularLocation>
</comment>